<evidence type="ECO:0000313" key="2">
    <source>
        <dbReference type="EMBL" id="CAA2995088.1"/>
    </source>
</evidence>
<keyword evidence="1" id="KW-0479">Metal-binding</keyword>
<name>A0A8S0SRY2_OLEEU</name>
<dbReference type="Gene3D" id="3.40.1110.10">
    <property type="entry name" value="Calcium-transporting ATPase, cytoplasmic domain N"/>
    <property type="match status" value="1"/>
</dbReference>
<accession>A0A8S0SRY2</accession>
<gene>
    <name evidence="2" type="ORF">OLEA9_A064483</name>
</gene>
<dbReference type="InterPro" id="IPR023299">
    <property type="entry name" value="ATPase_P-typ_cyto_dom_N"/>
</dbReference>
<dbReference type="OrthoDB" id="432719at2759"/>
<sequence>MKVEDYNLYVKVKAKGKERLKLRARVNHVDVQQLLTENQVPIPSLVEKFVVDLEESARTGILVIYDNNLIGVLGVAETLKREAAIVVEDLIKISKNPIMVTGDNWRTAQVVGITDVRSEVMPTRKEMFFSHSRKLKKLLKEIDALQSEPGDAFKGTPGFQLTLLA</sequence>
<dbReference type="GO" id="GO:0000166">
    <property type="term" value="F:nucleotide binding"/>
    <property type="evidence" value="ECO:0007669"/>
    <property type="project" value="InterPro"/>
</dbReference>
<dbReference type="GO" id="GO:0046872">
    <property type="term" value="F:metal ion binding"/>
    <property type="evidence" value="ECO:0007669"/>
    <property type="project" value="UniProtKB-KW"/>
</dbReference>
<dbReference type="Gramene" id="OE9A064483T1">
    <property type="protein sequence ID" value="OE9A064483C1"/>
    <property type="gene ID" value="OE9A064483"/>
</dbReference>
<dbReference type="Proteomes" id="UP000594638">
    <property type="component" value="Unassembled WGS sequence"/>
</dbReference>
<dbReference type="AlphaFoldDB" id="A0A8S0SRY2"/>
<dbReference type="PANTHER" id="PTHR46594">
    <property type="entry name" value="P-TYPE CATION-TRANSPORTING ATPASE"/>
    <property type="match status" value="1"/>
</dbReference>
<keyword evidence="3" id="KW-1185">Reference proteome</keyword>
<reference evidence="2 3" key="1">
    <citation type="submission" date="2019-12" db="EMBL/GenBank/DDBJ databases">
        <authorList>
            <person name="Alioto T."/>
            <person name="Alioto T."/>
            <person name="Gomez Garrido J."/>
        </authorList>
    </citation>
    <scope>NUCLEOTIDE SEQUENCE [LARGE SCALE GENOMIC DNA]</scope>
</reference>
<protein>
    <submittedName>
        <fullName evidence="2">Copper-transporting ATPase RAN1</fullName>
    </submittedName>
</protein>
<dbReference type="PANTHER" id="PTHR46594:SF6">
    <property type="entry name" value="COPPER-TRANSPORTING ATPASE RAN1"/>
    <property type="match status" value="1"/>
</dbReference>
<proteinExistence type="predicted"/>
<dbReference type="Gene3D" id="3.40.50.1000">
    <property type="entry name" value="HAD superfamily/HAD-like"/>
    <property type="match status" value="1"/>
</dbReference>
<evidence type="ECO:0000313" key="3">
    <source>
        <dbReference type="Proteomes" id="UP000594638"/>
    </source>
</evidence>
<dbReference type="InterPro" id="IPR023214">
    <property type="entry name" value="HAD_sf"/>
</dbReference>
<dbReference type="EMBL" id="CACTIH010005489">
    <property type="protein sequence ID" value="CAA2995088.1"/>
    <property type="molecule type" value="Genomic_DNA"/>
</dbReference>
<evidence type="ECO:0000256" key="1">
    <source>
        <dbReference type="ARBA" id="ARBA00022723"/>
    </source>
</evidence>
<organism evidence="2 3">
    <name type="scientific">Olea europaea subsp. europaea</name>
    <dbReference type="NCBI Taxonomy" id="158383"/>
    <lineage>
        <taxon>Eukaryota</taxon>
        <taxon>Viridiplantae</taxon>
        <taxon>Streptophyta</taxon>
        <taxon>Embryophyta</taxon>
        <taxon>Tracheophyta</taxon>
        <taxon>Spermatophyta</taxon>
        <taxon>Magnoliopsida</taxon>
        <taxon>eudicotyledons</taxon>
        <taxon>Gunneridae</taxon>
        <taxon>Pentapetalae</taxon>
        <taxon>asterids</taxon>
        <taxon>lamiids</taxon>
        <taxon>Lamiales</taxon>
        <taxon>Oleaceae</taxon>
        <taxon>Oleeae</taxon>
        <taxon>Olea</taxon>
    </lineage>
</organism>
<comment type="caution">
    <text evidence="2">The sequence shown here is derived from an EMBL/GenBank/DDBJ whole genome shotgun (WGS) entry which is preliminary data.</text>
</comment>